<feature type="transmembrane region" description="Helical" evidence="1">
    <location>
        <begin position="168"/>
        <end position="188"/>
    </location>
</feature>
<evidence type="ECO:0000313" key="4">
    <source>
        <dbReference type="Proteomes" id="UP001162164"/>
    </source>
</evidence>
<dbReference type="InterPro" id="IPR039043">
    <property type="entry name" value="ZFPL1"/>
</dbReference>
<dbReference type="Proteomes" id="UP001162164">
    <property type="component" value="Unassembled WGS sequence"/>
</dbReference>
<comment type="similarity">
    <text evidence="1">Belongs to the ZFPL1 family.</text>
</comment>
<proteinExistence type="inferred from homology"/>
<keyword evidence="1" id="KW-0812">Transmembrane</keyword>
<keyword evidence="1" id="KW-1133">Transmembrane helix</keyword>
<keyword evidence="1" id="KW-0472">Membrane</keyword>
<protein>
    <recommendedName>
        <fullName evidence="1">Zinc finger protein-like 1 homolog</fullName>
    </recommendedName>
</protein>
<name>A0ABQ9ITN6_9CUCU</name>
<reference evidence="3" key="1">
    <citation type="journal article" date="2023" name="Insect Mol. Biol.">
        <title>Genome sequencing provides insights into the evolution of gene families encoding plant cell wall-degrading enzymes in longhorned beetles.</title>
        <authorList>
            <person name="Shin N.R."/>
            <person name="Okamura Y."/>
            <person name="Kirsch R."/>
            <person name="Pauchet Y."/>
        </authorList>
    </citation>
    <scope>NUCLEOTIDE SEQUENCE</scope>
    <source>
        <strain evidence="3">MMC_N1</strain>
    </source>
</reference>
<comment type="caution">
    <text evidence="3">The sequence shown here is derived from an EMBL/GenBank/DDBJ whole genome shotgun (WGS) entry which is preliminary data.</text>
</comment>
<feature type="signal peptide" evidence="2">
    <location>
        <begin position="1"/>
        <end position="21"/>
    </location>
</feature>
<sequence>MLSCLSLVLLRSFFFFQDSYLQPQLLEGFLSFLQEPTFPPPNLVSPVADVLKEKLAGVNWARAGLGLPLLSEEREVKAIVNHAATSTPRMTPSPSHSVVNVDDQGAFNRTDSYQGSSNRRVFQDIRDIKTVGFDHDDDKYKRKSILELVGNWWKIGALSRAKRGKSIYRKYCMLVTLIVIGVTLLLYLMSKLGRYSTENDPSLDMGSNQFVNVHDNI</sequence>
<comment type="subcellular location">
    <subcellularLocation>
        <location evidence="1">Membrane</location>
        <topology evidence="1">Single-pass membrane protein</topology>
    </subcellularLocation>
</comment>
<evidence type="ECO:0000313" key="3">
    <source>
        <dbReference type="EMBL" id="KAJ8965455.1"/>
    </source>
</evidence>
<organism evidence="3 4">
    <name type="scientific">Molorchus minor</name>
    <dbReference type="NCBI Taxonomy" id="1323400"/>
    <lineage>
        <taxon>Eukaryota</taxon>
        <taxon>Metazoa</taxon>
        <taxon>Ecdysozoa</taxon>
        <taxon>Arthropoda</taxon>
        <taxon>Hexapoda</taxon>
        <taxon>Insecta</taxon>
        <taxon>Pterygota</taxon>
        <taxon>Neoptera</taxon>
        <taxon>Endopterygota</taxon>
        <taxon>Coleoptera</taxon>
        <taxon>Polyphaga</taxon>
        <taxon>Cucujiformia</taxon>
        <taxon>Chrysomeloidea</taxon>
        <taxon>Cerambycidae</taxon>
        <taxon>Lamiinae</taxon>
        <taxon>Monochamini</taxon>
        <taxon>Molorchus</taxon>
    </lineage>
</organism>
<evidence type="ECO:0000256" key="2">
    <source>
        <dbReference type="SAM" id="SignalP"/>
    </source>
</evidence>
<keyword evidence="1" id="KW-0863">Zinc-finger</keyword>
<dbReference type="EMBL" id="JAPWTJ010002604">
    <property type="protein sequence ID" value="KAJ8965455.1"/>
    <property type="molecule type" value="Genomic_DNA"/>
</dbReference>
<gene>
    <name evidence="3" type="ORF">NQ317_000434</name>
</gene>
<keyword evidence="4" id="KW-1185">Reference proteome</keyword>
<accession>A0ABQ9ITN6</accession>
<keyword evidence="2" id="KW-0732">Signal</keyword>
<dbReference type="PANTHER" id="PTHR12981">
    <property type="entry name" value="ZINC FINGER PROTEIN-LIKE 1"/>
    <property type="match status" value="1"/>
</dbReference>
<dbReference type="PANTHER" id="PTHR12981:SF0">
    <property type="entry name" value="ZINC FINGER PROTEIN-LIKE 1"/>
    <property type="match status" value="1"/>
</dbReference>
<feature type="chain" id="PRO_5047325832" description="Zinc finger protein-like 1 homolog" evidence="2">
    <location>
        <begin position="22"/>
        <end position="217"/>
    </location>
</feature>
<keyword evidence="1" id="KW-0479">Metal-binding</keyword>
<evidence type="ECO:0000256" key="1">
    <source>
        <dbReference type="RuleBase" id="RU369078"/>
    </source>
</evidence>
<keyword evidence="1" id="KW-0862">Zinc</keyword>